<reference evidence="2 3" key="1">
    <citation type="journal article" date="2016" name="Fungal Biol.">
        <title>The genome of Xylona heveae provides a window into fungal endophytism.</title>
        <authorList>
            <person name="Gazis R."/>
            <person name="Kuo A."/>
            <person name="Riley R."/>
            <person name="LaButti K."/>
            <person name="Lipzen A."/>
            <person name="Lin J."/>
            <person name="Amirebrahimi M."/>
            <person name="Hesse C.N."/>
            <person name="Spatafora J.W."/>
            <person name="Henrissat B."/>
            <person name="Hainaut M."/>
            <person name="Grigoriev I.V."/>
            <person name="Hibbett D.S."/>
        </authorList>
    </citation>
    <scope>NUCLEOTIDE SEQUENCE [LARGE SCALE GENOMIC DNA]</scope>
    <source>
        <strain evidence="2 3">TC161</strain>
    </source>
</reference>
<dbReference type="STRING" id="1328760.A0A161TQU3"/>
<organism evidence="2 3">
    <name type="scientific">Xylona heveae (strain CBS 132557 / TC161)</name>
    <dbReference type="NCBI Taxonomy" id="1328760"/>
    <lineage>
        <taxon>Eukaryota</taxon>
        <taxon>Fungi</taxon>
        <taxon>Dikarya</taxon>
        <taxon>Ascomycota</taxon>
        <taxon>Pezizomycotina</taxon>
        <taxon>Xylonomycetes</taxon>
        <taxon>Xylonales</taxon>
        <taxon>Xylonaceae</taxon>
        <taxon>Xylona</taxon>
    </lineage>
</organism>
<dbReference type="PROSITE" id="PS50177">
    <property type="entry name" value="NTF2_DOMAIN"/>
    <property type="match status" value="1"/>
</dbReference>
<sequence length="169" mass="18358">MTALNVDVATRVSTDAAERFVESYYPALQNARSTLASYYVAPSAMPDGKPIPAIVFNGNIIQTAADFQAMFENQMPPVFYDVQCYDCQVLNPSLVTAGAQTAPPESGKNMTILLMVSGYIRFGELRDGPIRGFSETIVLAPNPEAAAIKGRGKSVKGWLIQSQNFRMVV</sequence>
<dbReference type="SUPFAM" id="SSF54427">
    <property type="entry name" value="NTF2-like"/>
    <property type="match status" value="1"/>
</dbReference>
<dbReference type="InParanoid" id="A0A161TQU3"/>
<dbReference type="AlphaFoldDB" id="A0A161TQU3"/>
<dbReference type="Gene3D" id="3.10.450.50">
    <property type="match status" value="1"/>
</dbReference>
<accession>A0A161TQU3</accession>
<dbReference type="GO" id="GO:0006913">
    <property type="term" value="P:nucleocytoplasmic transport"/>
    <property type="evidence" value="ECO:0007669"/>
    <property type="project" value="InterPro"/>
</dbReference>
<dbReference type="EMBL" id="KV407456">
    <property type="protein sequence ID" value="KZF24746.1"/>
    <property type="molecule type" value="Genomic_DNA"/>
</dbReference>
<proteinExistence type="predicted"/>
<gene>
    <name evidence="2" type="ORF">L228DRAFT_259917</name>
</gene>
<dbReference type="Pfam" id="PF02136">
    <property type="entry name" value="NTF2"/>
    <property type="match status" value="1"/>
</dbReference>
<dbReference type="Proteomes" id="UP000076632">
    <property type="component" value="Unassembled WGS sequence"/>
</dbReference>
<dbReference type="InterPro" id="IPR032710">
    <property type="entry name" value="NTF2-like_dom_sf"/>
</dbReference>
<evidence type="ECO:0000313" key="2">
    <source>
        <dbReference type="EMBL" id="KZF24746.1"/>
    </source>
</evidence>
<name>A0A161TQU3_XYLHT</name>
<dbReference type="OMA" id="VPNWDAM"/>
<dbReference type="OrthoDB" id="25408at2759"/>
<keyword evidence="3" id="KW-1185">Reference proteome</keyword>
<evidence type="ECO:0000259" key="1">
    <source>
        <dbReference type="PROSITE" id="PS50177"/>
    </source>
</evidence>
<protein>
    <submittedName>
        <fullName evidence="2">NTF2-like protein</fullName>
    </submittedName>
</protein>
<evidence type="ECO:0000313" key="3">
    <source>
        <dbReference type="Proteomes" id="UP000076632"/>
    </source>
</evidence>
<dbReference type="InterPro" id="IPR002075">
    <property type="entry name" value="NTF2_dom"/>
</dbReference>
<dbReference type="InterPro" id="IPR018222">
    <property type="entry name" value="Nuclear_transport_factor_2_euk"/>
</dbReference>
<dbReference type="InterPro" id="IPR045875">
    <property type="entry name" value="NTF2"/>
</dbReference>
<feature type="domain" description="NTF2" evidence="1">
    <location>
        <begin position="16"/>
        <end position="167"/>
    </location>
</feature>
<dbReference type="PANTHER" id="PTHR12612">
    <property type="entry name" value="NUCLEAR TRANSPORT FACTOR 2"/>
    <property type="match status" value="1"/>
</dbReference>
<dbReference type="RefSeq" id="XP_018190301.1">
    <property type="nucleotide sequence ID" value="XM_018334212.1"/>
</dbReference>
<dbReference type="GeneID" id="28899349"/>